<proteinExistence type="predicted"/>
<evidence type="ECO:0000313" key="2">
    <source>
        <dbReference type="EMBL" id="CAD6199769.1"/>
    </source>
</evidence>
<name>A0A8S1HVC1_9PELO</name>
<comment type="caution">
    <text evidence="2">The sequence shown here is derived from an EMBL/GenBank/DDBJ whole genome shotgun (WGS) entry which is preliminary data.</text>
</comment>
<keyword evidence="3" id="KW-1185">Reference proteome</keyword>
<sequence length="118" mass="12877">MLISKLFLIFLVFEKASPESYIIFTAAPSLEFAKIIPADDCLSACSVDPECWAFFGNDNGCNVFLDSGPRLDGTPSVALDPQTTEVWVKVAFDSSPSCSASVTDAIKTTVCRIFFKDY</sequence>
<feature type="signal peptide" evidence="1">
    <location>
        <begin position="1"/>
        <end position="18"/>
    </location>
</feature>
<dbReference type="EMBL" id="CAJGYM010000202">
    <property type="protein sequence ID" value="CAD6199769.1"/>
    <property type="molecule type" value="Genomic_DNA"/>
</dbReference>
<dbReference type="Proteomes" id="UP000835052">
    <property type="component" value="Unassembled WGS sequence"/>
</dbReference>
<protein>
    <recommendedName>
        <fullName evidence="4">PAN-3 domain-containing protein</fullName>
    </recommendedName>
</protein>
<organism evidence="2 3">
    <name type="scientific">Caenorhabditis auriculariae</name>
    <dbReference type="NCBI Taxonomy" id="2777116"/>
    <lineage>
        <taxon>Eukaryota</taxon>
        <taxon>Metazoa</taxon>
        <taxon>Ecdysozoa</taxon>
        <taxon>Nematoda</taxon>
        <taxon>Chromadorea</taxon>
        <taxon>Rhabditida</taxon>
        <taxon>Rhabditina</taxon>
        <taxon>Rhabditomorpha</taxon>
        <taxon>Rhabditoidea</taxon>
        <taxon>Rhabditidae</taxon>
        <taxon>Peloderinae</taxon>
        <taxon>Caenorhabditis</taxon>
    </lineage>
</organism>
<gene>
    <name evidence="2" type="ORF">CAUJ_LOCUS15668</name>
</gene>
<evidence type="ECO:0000256" key="1">
    <source>
        <dbReference type="SAM" id="SignalP"/>
    </source>
</evidence>
<evidence type="ECO:0000313" key="3">
    <source>
        <dbReference type="Proteomes" id="UP000835052"/>
    </source>
</evidence>
<evidence type="ECO:0008006" key="4">
    <source>
        <dbReference type="Google" id="ProtNLM"/>
    </source>
</evidence>
<keyword evidence="1" id="KW-0732">Signal</keyword>
<feature type="chain" id="PRO_5035889920" description="PAN-3 domain-containing protein" evidence="1">
    <location>
        <begin position="19"/>
        <end position="118"/>
    </location>
</feature>
<reference evidence="2" key="1">
    <citation type="submission" date="2020-10" db="EMBL/GenBank/DDBJ databases">
        <authorList>
            <person name="Kikuchi T."/>
        </authorList>
    </citation>
    <scope>NUCLEOTIDE SEQUENCE</scope>
    <source>
        <strain evidence="2">NKZ352</strain>
    </source>
</reference>
<dbReference type="AlphaFoldDB" id="A0A8S1HVC1"/>
<accession>A0A8S1HVC1</accession>